<organism evidence="2 3">
    <name type="scientific">Dovyalis caffra</name>
    <dbReference type="NCBI Taxonomy" id="77055"/>
    <lineage>
        <taxon>Eukaryota</taxon>
        <taxon>Viridiplantae</taxon>
        <taxon>Streptophyta</taxon>
        <taxon>Embryophyta</taxon>
        <taxon>Tracheophyta</taxon>
        <taxon>Spermatophyta</taxon>
        <taxon>Magnoliopsida</taxon>
        <taxon>eudicotyledons</taxon>
        <taxon>Gunneridae</taxon>
        <taxon>Pentapetalae</taxon>
        <taxon>rosids</taxon>
        <taxon>fabids</taxon>
        <taxon>Malpighiales</taxon>
        <taxon>Salicaceae</taxon>
        <taxon>Flacourtieae</taxon>
        <taxon>Dovyalis</taxon>
    </lineage>
</organism>
<feature type="compositionally biased region" description="Basic and acidic residues" evidence="1">
    <location>
        <begin position="64"/>
        <end position="91"/>
    </location>
</feature>
<feature type="region of interest" description="Disordered" evidence="1">
    <location>
        <begin position="63"/>
        <end position="91"/>
    </location>
</feature>
<evidence type="ECO:0000313" key="3">
    <source>
        <dbReference type="Proteomes" id="UP001314170"/>
    </source>
</evidence>
<comment type="caution">
    <text evidence="2">The sequence shown here is derived from an EMBL/GenBank/DDBJ whole genome shotgun (WGS) entry which is preliminary data.</text>
</comment>
<protein>
    <submittedName>
        <fullName evidence="2">Uncharacterized protein</fullName>
    </submittedName>
</protein>
<keyword evidence="3" id="KW-1185">Reference proteome</keyword>
<name>A0AAV1SHH6_9ROSI</name>
<accession>A0AAV1SHH6</accession>
<dbReference type="AlphaFoldDB" id="A0AAV1SHH6"/>
<gene>
    <name evidence="2" type="ORF">DCAF_LOCUS22583</name>
</gene>
<dbReference type="EMBL" id="CAWUPB010001178">
    <property type="protein sequence ID" value="CAK7349861.1"/>
    <property type="molecule type" value="Genomic_DNA"/>
</dbReference>
<dbReference type="Proteomes" id="UP001314170">
    <property type="component" value="Unassembled WGS sequence"/>
</dbReference>
<reference evidence="2 3" key="1">
    <citation type="submission" date="2024-01" db="EMBL/GenBank/DDBJ databases">
        <authorList>
            <person name="Waweru B."/>
        </authorList>
    </citation>
    <scope>NUCLEOTIDE SEQUENCE [LARGE SCALE GENOMIC DNA]</scope>
</reference>
<evidence type="ECO:0000256" key="1">
    <source>
        <dbReference type="SAM" id="MobiDB-lite"/>
    </source>
</evidence>
<evidence type="ECO:0000313" key="2">
    <source>
        <dbReference type="EMBL" id="CAK7349861.1"/>
    </source>
</evidence>
<proteinExistence type="predicted"/>
<sequence length="145" mass="16044">MEKSKDFSYHGLTAWTRWRSLEDCEVDGAGQSEFVEKIGERELDGESVVGLLLGAGTKAAQSDVDLHKKQHESELENISKGKKERELGRKQCNDLDKQADLEDKRDELEDSLTTVALEVGRQVTAGDLEPCVATSVCDVEETCAE</sequence>